<accession>A0A2K5DNS5</accession>
<dbReference type="PANTHER" id="PTHR34347:SF1">
    <property type="entry name" value="DNA REPAIR-SCAFFOLDING PROTEIN"/>
    <property type="match status" value="1"/>
</dbReference>
<keyword evidence="5" id="KW-1185">Reference proteome</keyword>
<name>A0A2K5DNS5_AOTNA</name>
<dbReference type="GO" id="GO:0071479">
    <property type="term" value="P:cellular response to ionizing radiation"/>
    <property type="evidence" value="ECO:0007669"/>
    <property type="project" value="Ensembl"/>
</dbReference>
<dbReference type="Pfam" id="PF14951">
    <property type="entry name" value="DUF4503"/>
    <property type="match status" value="1"/>
</dbReference>
<dbReference type="STRING" id="37293.ENSANAP00000022613"/>
<reference evidence="4" key="1">
    <citation type="submission" date="2025-08" db="UniProtKB">
        <authorList>
            <consortium name="Ensembl"/>
        </authorList>
    </citation>
    <scope>IDENTIFICATION</scope>
</reference>
<proteinExistence type="predicted"/>
<dbReference type="GO" id="GO:0010569">
    <property type="term" value="P:regulation of double-strand break repair via homologous recombination"/>
    <property type="evidence" value="ECO:0007669"/>
    <property type="project" value="Ensembl"/>
</dbReference>
<evidence type="ECO:0000256" key="1">
    <source>
        <dbReference type="SAM" id="MobiDB-lite"/>
    </source>
</evidence>
<dbReference type="GO" id="GO:0031334">
    <property type="term" value="P:positive regulation of protein-containing complex assembly"/>
    <property type="evidence" value="ECO:0007669"/>
    <property type="project" value="Ensembl"/>
</dbReference>
<dbReference type="OMA" id="KTCRCTF"/>
<dbReference type="Pfam" id="PF14950">
    <property type="entry name" value="DUF4502"/>
    <property type="match status" value="1"/>
</dbReference>
<dbReference type="GO" id="GO:0070202">
    <property type="term" value="P:regulation of establishment of protein localization to chromosome"/>
    <property type="evidence" value="ECO:0007669"/>
    <property type="project" value="Ensembl"/>
</dbReference>
<feature type="domain" description="DUF4503" evidence="3">
    <location>
        <begin position="545"/>
        <end position="930"/>
    </location>
</feature>
<sequence length="947" mass="103838">MPRGSCARGPKRKRSWDIECPSFPGEGPLQLRRAGLRTPGAAASLSEAWLRCGEGFQDTSGTLSLTAEEETTTEKHLELSPRPKQAETTTSKSTNELTDITWSSSGSDLSDEDKTLSKLQRNNGHGSRIDRFCNRNILCPEDGASEDELQFIDWEMDSDRADASDCKEFEDGEGAVEISDCASCASSRSLTSDEKLSELPKPSSIEILEYSSDSEKEDDLENVLRIDSESPHKYHVEFASDARQIMEGLIDPRTKSTETILHTPQKPTTKFPRTPENSAKKKFLRGGLAERLNGLQNRERSSISLWRHQCISYQKTLSGRKSGVLTVKILELHEECAMQVAMCEQLLGPPATSPSRGVASRPGAGLKILFTKETAGYLRGRPQDIVRIFPPWQKLIIPNGSCPVILNTYFCEKVVAKEDSEKTCEAYCLDIPFPRRSISLAQMFLVKGLTNNSPEIQVVCSGIATTGTAWTHGHKEAKQRIPIGAPLRDSLLDVVESQGAASWSGAGVRVVVQRVYSLPSRDRCQQGASPGHTESTGTRICLLVQDACGMFGEVHLEFTMSKARQLEGQCCSLVGMKVLQKATRGRTAGIFSLIDTLWPPAVTLKTPGRDQPCEEIKTHLPPPALCYILTAQPSVGQIDVIDGDPISNLYQPPVTRCLRDILQMNELGTPRCSFYARVIYQRPQLKTLLFLEQREIWLLVTDVTLQTKEESDPRLPKTLLVYVTPLCVLDPEVLEALAGTAPHSILFKDALRDQGRIVCAERTVLLLQKPLLSVGSGVSSCELPGPVTLDSLDSATPVNSICSVQGTVVGVDESTAFSWPVCDRCGNGRLEQRPEDRGAFSCGDCSRVVTSPVLKRHLQVFLDCRSRPQCRVKVKLSQRSISSLLRFAAGEDGSYEVKSVLGKEVGLLNCFVQSVTTHPTSCIGLEEIELLSAGGASAGHQLRPQAL</sequence>
<protein>
    <submittedName>
        <fullName evidence="4">Scaffold protein involved in DNA repair</fullName>
    </submittedName>
</protein>
<dbReference type="Proteomes" id="UP000233020">
    <property type="component" value="Unplaced"/>
</dbReference>
<dbReference type="GO" id="GO:0072757">
    <property type="term" value="P:cellular response to camptothecin"/>
    <property type="evidence" value="ECO:0007669"/>
    <property type="project" value="Ensembl"/>
</dbReference>
<evidence type="ECO:0000313" key="5">
    <source>
        <dbReference type="Proteomes" id="UP000233020"/>
    </source>
</evidence>
<dbReference type="GO" id="GO:0005654">
    <property type="term" value="C:nucleoplasm"/>
    <property type="evidence" value="ECO:0007669"/>
    <property type="project" value="Ensembl"/>
</dbReference>
<reference evidence="4" key="2">
    <citation type="submission" date="2025-09" db="UniProtKB">
        <authorList>
            <consortium name="Ensembl"/>
        </authorList>
    </citation>
    <scope>IDENTIFICATION</scope>
</reference>
<dbReference type="PANTHER" id="PTHR34347">
    <property type="entry name" value="DNA REPAIR-SCAFFOLDING PROTEIN SPIDR"/>
    <property type="match status" value="1"/>
</dbReference>
<dbReference type="GO" id="GO:0000228">
    <property type="term" value="C:nuclear chromosome"/>
    <property type="evidence" value="ECO:0007669"/>
    <property type="project" value="Ensembl"/>
</dbReference>
<dbReference type="Ensembl" id="ENSANAT00000040511.1">
    <property type="protein sequence ID" value="ENSANAP00000022613.1"/>
    <property type="gene ID" value="ENSANAG00000029053.1"/>
</dbReference>
<feature type="compositionally biased region" description="Polar residues" evidence="1">
    <location>
        <begin position="86"/>
        <end position="108"/>
    </location>
</feature>
<evidence type="ECO:0000313" key="4">
    <source>
        <dbReference type="Ensembl" id="ENSANAP00000022613.1"/>
    </source>
</evidence>
<dbReference type="GeneTree" id="ENSGT00390000014654"/>
<dbReference type="GO" id="GO:2000781">
    <property type="term" value="P:positive regulation of double-strand break repair"/>
    <property type="evidence" value="ECO:0007669"/>
    <property type="project" value="Ensembl"/>
</dbReference>
<organism evidence="4 5">
    <name type="scientific">Aotus nancymaae</name>
    <name type="common">Ma's night monkey</name>
    <dbReference type="NCBI Taxonomy" id="37293"/>
    <lineage>
        <taxon>Eukaryota</taxon>
        <taxon>Metazoa</taxon>
        <taxon>Chordata</taxon>
        <taxon>Craniata</taxon>
        <taxon>Vertebrata</taxon>
        <taxon>Euteleostomi</taxon>
        <taxon>Mammalia</taxon>
        <taxon>Eutheria</taxon>
        <taxon>Euarchontoglires</taxon>
        <taxon>Primates</taxon>
        <taxon>Haplorrhini</taxon>
        <taxon>Platyrrhini</taxon>
        <taxon>Aotidae</taxon>
        <taxon>Aotus</taxon>
    </lineage>
</organism>
<dbReference type="InterPro" id="IPR053054">
    <property type="entry name" value="DNA_repair-scaffolding"/>
</dbReference>
<evidence type="ECO:0000259" key="2">
    <source>
        <dbReference type="Pfam" id="PF14950"/>
    </source>
</evidence>
<gene>
    <name evidence="4" type="primary">SPIDR</name>
</gene>
<feature type="compositionally biased region" description="Basic and acidic residues" evidence="1">
    <location>
        <begin position="72"/>
        <end position="85"/>
    </location>
</feature>
<evidence type="ECO:0000259" key="3">
    <source>
        <dbReference type="Pfam" id="PF14951"/>
    </source>
</evidence>
<dbReference type="InterPro" id="IPR028026">
    <property type="entry name" value="DUF4502"/>
</dbReference>
<feature type="region of interest" description="Disordered" evidence="1">
    <location>
        <begin position="1"/>
        <end position="25"/>
    </location>
</feature>
<dbReference type="InterPro" id="IPR028032">
    <property type="entry name" value="DUF4503"/>
</dbReference>
<dbReference type="GO" id="GO:0000724">
    <property type="term" value="P:double-strand break repair via homologous recombination"/>
    <property type="evidence" value="ECO:0007669"/>
    <property type="project" value="Ensembl"/>
</dbReference>
<dbReference type="GO" id="GO:0072711">
    <property type="term" value="P:cellular response to hydroxyurea"/>
    <property type="evidence" value="ECO:0007669"/>
    <property type="project" value="Ensembl"/>
</dbReference>
<dbReference type="AlphaFoldDB" id="A0A2K5DNS5"/>
<feature type="region of interest" description="Disordered" evidence="1">
    <location>
        <begin position="61"/>
        <end position="113"/>
    </location>
</feature>
<feature type="domain" description="DUF4502" evidence="2">
    <location>
        <begin position="11"/>
        <end position="395"/>
    </location>
</feature>